<evidence type="ECO:0000313" key="3">
    <source>
        <dbReference type="EMBL" id="TFE40037.1"/>
    </source>
</evidence>
<dbReference type="InterPro" id="IPR009492">
    <property type="entry name" value="TniQ"/>
</dbReference>
<accession>A0A4Y8MRB6</accession>
<dbReference type="GeneID" id="97303125"/>
<name>A0A4Y8MRB6_9BURK</name>
<dbReference type="Proteomes" id="UP000297385">
    <property type="component" value="Unassembled WGS sequence"/>
</dbReference>
<proteinExistence type="predicted"/>
<evidence type="ECO:0000259" key="2">
    <source>
        <dbReference type="Pfam" id="PF15978"/>
    </source>
</evidence>
<dbReference type="EMBL" id="SNVI01000002">
    <property type="protein sequence ID" value="TFE40037.1"/>
    <property type="molecule type" value="Genomic_DNA"/>
</dbReference>
<gene>
    <name evidence="3" type="ORF">E2553_24945</name>
</gene>
<evidence type="ECO:0000259" key="1">
    <source>
        <dbReference type="Pfam" id="PF06527"/>
    </source>
</evidence>
<dbReference type="Pfam" id="PF15978">
    <property type="entry name" value="TnsD"/>
    <property type="match status" value="1"/>
</dbReference>
<feature type="domain" description="Transposon Tn7 transposition protein TnsD C-terminal" evidence="2">
    <location>
        <begin position="201"/>
        <end position="427"/>
    </location>
</feature>
<protein>
    <submittedName>
        <fullName evidence="3">Uncharacterized protein</fullName>
    </submittedName>
</protein>
<dbReference type="InterPro" id="IPR032750">
    <property type="entry name" value="TnsD_C"/>
</dbReference>
<evidence type="ECO:0000313" key="4">
    <source>
        <dbReference type="Proteomes" id="UP000297385"/>
    </source>
</evidence>
<dbReference type="RefSeq" id="WP_134461501.1">
    <property type="nucleotide sequence ID" value="NZ_JBHSSZ010000006.1"/>
</dbReference>
<feature type="domain" description="TniQ" evidence="1">
    <location>
        <begin position="7"/>
        <end position="154"/>
    </location>
</feature>
<sequence>MATDLFPPESDEPLFGMISRYAIELGVRDWKRFLVNLFGFRAHFSPALAYNLSRVAENTAQTWGVSPEQIAEQRTLFPFYAAFVTRTQSQTMLDLLVVRRSRALATFMPKLIHQQRVVRICDACVAEDRRKGDAMHFRRVHQLPGVVVCPRHGLWLRNLDYGSSARTPWPSVQEALARGQIASLTATPEQIGNLRRVALAAQYLLESRVAVDGEQLRQSCWEALHNAGFAHGREALSSNRVLQAFVTFYGERYLEMVDLRPASRQNWVVARLAGRQRACCALPNVLLAVFCGSHASQLSVDGWPSCPNHLAAHGPGHKVEAREVHNGRYYAHCRCGHSFAYRSVAGGEPLGVEVTVYGRAYAERASLLFRTGRSVAQIARDLQISETTTRRMVRRRVVDALPNRTDSVAQLRAKWRRVVKEYGTVRLAAVAEPGLWKAVRRYSPEVLQEHRWRTRGGSAKREYVWNRPSRTGQ</sequence>
<dbReference type="Pfam" id="PF06527">
    <property type="entry name" value="TniQ"/>
    <property type="match status" value="1"/>
</dbReference>
<reference evidence="3 4" key="1">
    <citation type="submission" date="2019-03" db="EMBL/GenBank/DDBJ databases">
        <title>Complete Genome Sequence of Paraburkholderia dipogonis ICMP 19430T, a Nitrogen-fixing Symbiont of the South African Invasive Legume Dipogon lignosus in New Zealand.</title>
        <authorList>
            <person name="De Meyer S.E."/>
        </authorList>
    </citation>
    <scope>NUCLEOTIDE SEQUENCE [LARGE SCALE GENOMIC DNA]</scope>
    <source>
        <strain evidence="3 4">ICMP 19430</strain>
    </source>
</reference>
<dbReference type="AlphaFoldDB" id="A0A4Y8MRB6"/>
<comment type="caution">
    <text evidence="3">The sequence shown here is derived from an EMBL/GenBank/DDBJ whole genome shotgun (WGS) entry which is preliminary data.</text>
</comment>
<organism evidence="3 4">
    <name type="scientific">Paraburkholderia dipogonis</name>
    <dbReference type="NCBI Taxonomy" id="1211383"/>
    <lineage>
        <taxon>Bacteria</taxon>
        <taxon>Pseudomonadati</taxon>
        <taxon>Pseudomonadota</taxon>
        <taxon>Betaproteobacteria</taxon>
        <taxon>Burkholderiales</taxon>
        <taxon>Burkholderiaceae</taxon>
        <taxon>Paraburkholderia</taxon>
    </lineage>
</organism>